<accession>M8B4A7</accession>
<dbReference type="Gene3D" id="3.40.50.300">
    <property type="entry name" value="P-loop containing nucleotide triphosphate hydrolases"/>
    <property type="match status" value="1"/>
</dbReference>
<protein>
    <submittedName>
        <fullName evidence="11">Putative disease resistance RPP13-like protein 3</fullName>
    </submittedName>
</protein>
<dbReference type="FunFam" id="1.10.10.10:FF:000322">
    <property type="entry name" value="Probable disease resistance protein At1g63360"/>
    <property type="match status" value="1"/>
</dbReference>
<dbReference type="Gene3D" id="1.10.8.430">
    <property type="entry name" value="Helical domain of apoptotic protease-activating factors"/>
    <property type="match status" value="1"/>
</dbReference>
<name>M8B4A7_AEGTA</name>
<dbReference type="InterPro" id="IPR041118">
    <property type="entry name" value="Rx_N"/>
</dbReference>
<comment type="similarity">
    <text evidence="1">Belongs to the disease resistance NB-LRR family.</text>
</comment>
<dbReference type="PANTHER" id="PTHR23155:SF1227">
    <property type="entry name" value="OS11G0462500 PROTEIN"/>
    <property type="match status" value="1"/>
</dbReference>
<dbReference type="InterPro" id="IPR042197">
    <property type="entry name" value="Apaf_helical"/>
</dbReference>
<evidence type="ECO:0000259" key="8">
    <source>
        <dbReference type="Pfam" id="PF18052"/>
    </source>
</evidence>
<proteinExistence type="inferred from homology"/>
<dbReference type="InterPro" id="IPR058922">
    <property type="entry name" value="WHD_DRP"/>
</dbReference>
<keyword evidence="5" id="KW-0611">Plant defense</keyword>
<dbReference type="InterPro" id="IPR032675">
    <property type="entry name" value="LRR_dom_sf"/>
</dbReference>
<dbReference type="GO" id="GO:0043531">
    <property type="term" value="F:ADP binding"/>
    <property type="evidence" value="ECO:0007669"/>
    <property type="project" value="InterPro"/>
</dbReference>
<evidence type="ECO:0000256" key="1">
    <source>
        <dbReference type="ARBA" id="ARBA00008894"/>
    </source>
</evidence>
<sequence length="1326" mass="147388">MIELTAVATVAAKITPKLAGFFLRRRRLLAELEHDIEHIQRECSIIAAAITDDRNHQHASDAAVAHQEWIKIVRDLAYDIDDCIDRFIHRVSTATVADAGWIRRKAHRVKTVRARGKFAAAIARLRKRSDEASELRKKYTDLAYGDGRATAVFESRAPEAKPEPEPETYTDSPVGMEAPEEELMELIRGTSTQGEEPKEKLKVISIVGFGGIGKSQLAKRVYDTLDDEGQYQARAWVRAAEKGPEDLLQAILQELGTHTTTISASSSNSKLCATIQKRLGTQRFFIVIDDMREDFWVDIKDAFPVIPGVDSRVLVTTARQTIAMKSSSRDGHVYVMRTLADDHSRQLFCEEASLVYPPSVGDTKLSSEVIKRCDGLPLALVTTGRLLHGESRQEQWADLGGNLGEHLENNKKLASMNSVLIRSYSGLSKQHIKTCLLYLGIYPSGRPIRRGSLIRRWSAEGFIKAEHKRSAREVAVANFSELVDWSIIQPIDASGSGRAEVKACQTHGIMLEFLLHKSMCENFVTLLYDDVPPPSKVRWLSLHNGSAASSRINPNDVPFLRSLTIFGKAHKSVLNFSKYKLMRVLDLEECHEHMEDKHLKGICSNLVLLRYLSLRGASKITVLPKEVKKLQLLETLDVRGTNIDILPTQVMQLQSLLHLFGKFKLPQDVGGRKMRKLQAWLQEEENSKLQTVAGFVVDDKSQGFAQLMGEMKKLTKVKIWWESTTDASSYLSHLSEAIKEFIDRGTDQNKARSLSMNMNGAWSQDLLNFSLENDSSCYVSSLKLQGNNISNLPPFVSMLGGLTKLCLSFSHLQLSSGILEALNSVSGLKYLKLNATRLDNLVIKEDALGSLKRLCIVVEVMTGLVIEEGALPDLESLQLICKDLDGFSSTRIQSLPRLKEVALHDGVSEGTKEEWKGATKNHSRHPKLLFVTKQMVDDHFKPMGTEAAPEISPEATAVDAMVVGSEPVENSESSGAPPTDTALLVTTQPTTISTQESVQVVTSEMVDAQDLMGTESAMETSPVATSTDTTKKIDVESEHALNSESLVAPPTDMMLSMTTPSDAISTGESENGLSTQLINHMSKECYKVEMEGVACLEDLHMKDGIQIGSVEHNRVDVELSARNRRDCTWASRGKLGYFFTESAVQRTMASMGTRFKPEKFNETENLGLWQIWMKNLLVQQGCLKALRKVIKFGSLERVIQSDKFGWVRLDSLTDRLGVESYGFATLETRPGQRRLDAVIAARRASQTGGQERSGDVEFRSDQCVMALDGYSESWERKLEKCGTKFGSSVDCGQEKKRLQVAGGVIWSFWSSSDIRGISSSPMYMEV</sequence>
<evidence type="ECO:0000259" key="9">
    <source>
        <dbReference type="Pfam" id="PF23559"/>
    </source>
</evidence>
<keyword evidence="6" id="KW-0175">Coiled coil</keyword>
<dbReference type="InterPro" id="IPR055414">
    <property type="entry name" value="LRR_R13L4/SHOC2-like"/>
</dbReference>
<keyword evidence="2" id="KW-0433">Leucine-rich repeat</keyword>
<evidence type="ECO:0000256" key="4">
    <source>
        <dbReference type="ARBA" id="ARBA00022741"/>
    </source>
</evidence>
<feature type="domain" description="Disease resistance protein winged helix" evidence="9">
    <location>
        <begin position="441"/>
        <end position="513"/>
    </location>
</feature>
<feature type="domain" description="NB-ARC" evidence="7">
    <location>
        <begin position="198"/>
        <end position="352"/>
    </location>
</feature>
<feature type="domain" description="Disease resistance R13L4/SHOC-2-like LRR" evidence="10">
    <location>
        <begin position="560"/>
        <end position="920"/>
    </location>
</feature>
<evidence type="ECO:0000256" key="6">
    <source>
        <dbReference type="ARBA" id="ARBA00023054"/>
    </source>
</evidence>
<dbReference type="Gene3D" id="1.20.5.4130">
    <property type="match status" value="1"/>
</dbReference>
<dbReference type="EnsemblPlants" id="EMT08786">
    <property type="protein sequence ID" value="EMT08786"/>
    <property type="gene ID" value="F775_08994"/>
</dbReference>
<dbReference type="Pfam" id="PF00931">
    <property type="entry name" value="NB-ARC"/>
    <property type="match status" value="1"/>
</dbReference>
<dbReference type="InterPro" id="IPR027417">
    <property type="entry name" value="P-loop_NTPase"/>
</dbReference>
<dbReference type="GO" id="GO:0002758">
    <property type="term" value="P:innate immune response-activating signaling pathway"/>
    <property type="evidence" value="ECO:0007669"/>
    <property type="project" value="UniProtKB-ARBA"/>
</dbReference>
<dbReference type="SUPFAM" id="SSF52058">
    <property type="entry name" value="L domain-like"/>
    <property type="match status" value="1"/>
</dbReference>
<dbReference type="InterPro" id="IPR036388">
    <property type="entry name" value="WH-like_DNA-bd_sf"/>
</dbReference>
<feature type="domain" description="Disease resistance N-terminal" evidence="8">
    <location>
        <begin position="15"/>
        <end position="95"/>
    </location>
</feature>
<dbReference type="PANTHER" id="PTHR23155">
    <property type="entry name" value="DISEASE RESISTANCE PROTEIN RP"/>
    <property type="match status" value="1"/>
</dbReference>
<reference evidence="11" key="1">
    <citation type="submission" date="2015-06" db="UniProtKB">
        <authorList>
            <consortium name="EnsemblPlants"/>
        </authorList>
    </citation>
    <scope>IDENTIFICATION</scope>
</reference>
<evidence type="ECO:0000313" key="11">
    <source>
        <dbReference type="EnsemblPlants" id="EMT08786"/>
    </source>
</evidence>
<dbReference type="Gene3D" id="1.10.10.10">
    <property type="entry name" value="Winged helix-like DNA-binding domain superfamily/Winged helix DNA-binding domain"/>
    <property type="match status" value="1"/>
</dbReference>
<keyword evidence="4" id="KW-0547">Nucleotide-binding</keyword>
<dbReference type="InterPro" id="IPR038005">
    <property type="entry name" value="RX-like_CC"/>
</dbReference>
<evidence type="ECO:0000259" key="7">
    <source>
        <dbReference type="Pfam" id="PF00931"/>
    </source>
</evidence>
<evidence type="ECO:0000256" key="3">
    <source>
        <dbReference type="ARBA" id="ARBA00022737"/>
    </source>
</evidence>
<keyword evidence="3" id="KW-0677">Repeat</keyword>
<evidence type="ECO:0000256" key="5">
    <source>
        <dbReference type="ARBA" id="ARBA00022821"/>
    </source>
</evidence>
<dbReference type="Pfam" id="PF23598">
    <property type="entry name" value="LRR_14"/>
    <property type="match status" value="1"/>
</dbReference>
<dbReference type="Pfam" id="PF23559">
    <property type="entry name" value="WHD_DRP"/>
    <property type="match status" value="1"/>
</dbReference>
<evidence type="ECO:0000256" key="2">
    <source>
        <dbReference type="ARBA" id="ARBA00022614"/>
    </source>
</evidence>
<dbReference type="ExpressionAtlas" id="M8B4A7">
    <property type="expression patterns" value="baseline"/>
</dbReference>
<dbReference type="PRINTS" id="PR00364">
    <property type="entry name" value="DISEASERSIST"/>
</dbReference>
<dbReference type="Pfam" id="PF18052">
    <property type="entry name" value="Rx_N"/>
    <property type="match status" value="1"/>
</dbReference>
<dbReference type="Gene3D" id="3.80.10.10">
    <property type="entry name" value="Ribonuclease Inhibitor"/>
    <property type="match status" value="1"/>
</dbReference>
<dbReference type="GO" id="GO:0009626">
    <property type="term" value="P:plant-type hypersensitive response"/>
    <property type="evidence" value="ECO:0007669"/>
    <property type="project" value="UniProtKB-ARBA"/>
</dbReference>
<dbReference type="InterPro" id="IPR044974">
    <property type="entry name" value="Disease_R_plants"/>
</dbReference>
<dbReference type="SUPFAM" id="SSF52540">
    <property type="entry name" value="P-loop containing nucleoside triphosphate hydrolases"/>
    <property type="match status" value="1"/>
</dbReference>
<organism evidence="11">
    <name type="scientific">Aegilops tauschii</name>
    <name type="common">Tausch's goatgrass</name>
    <name type="synonym">Aegilops squarrosa</name>
    <dbReference type="NCBI Taxonomy" id="37682"/>
    <lineage>
        <taxon>Eukaryota</taxon>
        <taxon>Viridiplantae</taxon>
        <taxon>Streptophyta</taxon>
        <taxon>Embryophyta</taxon>
        <taxon>Tracheophyta</taxon>
        <taxon>Spermatophyta</taxon>
        <taxon>Magnoliopsida</taxon>
        <taxon>Liliopsida</taxon>
        <taxon>Poales</taxon>
        <taxon>Poaceae</taxon>
        <taxon>BOP clade</taxon>
        <taxon>Pooideae</taxon>
        <taxon>Triticodae</taxon>
        <taxon>Triticeae</taxon>
        <taxon>Triticinae</taxon>
        <taxon>Aegilops</taxon>
    </lineage>
</organism>
<evidence type="ECO:0000259" key="10">
    <source>
        <dbReference type="Pfam" id="PF23598"/>
    </source>
</evidence>
<dbReference type="InterPro" id="IPR002182">
    <property type="entry name" value="NB-ARC"/>
</dbReference>
<dbReference type="GO" id="GO:0042742">
    <property type="term" value="P:defense response to bacterium"/>
    <property type="evidence" value="ECO:0007669"/>
    <property type="project" value="UniProtKB-ARBA"/>
</dbReference>
<dbReference type="CDD" id="cd14798">
    <property type="entry name" value="RX-CC_like"/>
    <property type="match status" value="1"/>
</dbReference>